<reference evidence="1" key="1">
    <citation type="submission" date="2014-11" db="EMBL/GenBank/DDBJ databases">
        <authorList>
            <person name="Amaro Gonzalez C."/>
        </authorList>
    </citation>
    <scope>NUCLEOTIDE SEQUENCE</scope>
</reference>
<dbReference type="AlphaFoldDB" id="A0A0E9P9L6"/>
<sequence length="56" mass="5802">MWTHPSANCPPATESGLPNIVYSGATSAAVSTRLTCFLTLPCGLRGSHKLSKSPGE</sequence>
<organism evidence="1">
    <name type="scientific">Anguilla anguilla</name>
    <name type="common">European freshwater eel</name>
    <name type="synonym">Muraena anguilla</name>
    <dbReference type="NCBI Taxonomy" id="7936"/>
    <lineage>
        <taxon>Eukaryota</taxon>
        <taxon>Metazoa</taxon>
        <taxon>Chordata</taxon>
        <taxon>Craniata</taxon>
        <taxon>Vertebrata</taxon>
        <taxon>Euteleostomi</taxon>
        <taxon>Actinopterygii</taxon>
        <taxon>Neopterygii</taxon>
        <taxon>Teleostei</taxon>
        <taxon>Anguilliformes</taxon>
        <taxon>Anguillidae</taxon>
        <taxon>Anguilla</taxon>
    </lineage>
</organism>
<evidence type="ECO:0000313" key="1">
    <source>
        <dbReference type="EMBL" id="JAH00740.1"/>
    </source>
</evidence>
<proteinExistence type="predicted"/>
<dbReference type="EMBL" id="GBXM01107837">
    <property type="protein sequence ID" value="JAH00740.1"/>
    <property type="molecule type" value="Transcribed_RNA"/>
</dbReference>
<accession>A0A0E9P9L6</accession>
<protein>
    <submittedName>
        <fullName evidence="1">Uncharacterized protein</fullName>
    </submittedName>
</protein>
<name>A0A0E9P9L6_ANGAN</name>
<reference evidence="1" key="2">
    <citation type="journal article" date="2015" name="Fish Shellfish Immunol.">
        <title>Early steps in the European eel (Anguilla anguilla)-Vibrio vulnificus interaction in the gills: Role of the RtxA13 toxin.</title>
        <authorList>
            <person name="Callol A."/>
            <person name="Pajuelo D."/>
            <person name="Ebbesson L."/>
            <person name="Teles M."/>
            <person name="MacKenzie S."/>
            <person name="Amaro C."/>
        </authorList>
    </citation>
    <scope>NUCLEOTIDE SEQUENCE</scope>
</reference>